<protein>
    <submittedName>
        <fullName evidence="2">Uncharacterized protein</fullName>
    </submittedName>
</protein>
<evidence type="ECO:0000313" key="2">
    <source>
        <dbReference type="EMBL" id="SOC54375.1"/>
    </source>
</evidence>
<keyword evidence="3" id="KW-1185">Reference proteome</keyword>
<evidence type="ECO:0000313" key="3">
    <source>
        <dbReference type="Proteomes" id="UP000219688"/>
    </source>
</evidence>
<keyword evidence="1" id="KW-0732">Signal</keyword>
<dbReference type="Proteomes" id="UP000219688">
    <property type="component" value="Unassembled WGS sequence"/>
</dbReference>
<feature type="signal peptide" evidence="1">
    <location>
        <begin position="1"/>
        <end position="30"/>
    </location>
</feature>
<feature type="chain" id="PRO_5012131479" evidence="1">
    <location>
        <begin position="31"/>
        <end position="142"/>
    </location>
</feature>
<evidence type="ECO:0000256" key="1">
    <source>
        <dbReference type="SAM" id="SignalP"/>
    </source>
</evidence>
<name>A0A285VJW2_9MICO</name>
<sequence>MSRSTLVRRGLVAGTAAVAAVALGAGPALAHHCFVPMYSLNGPSSPNWFVATAELGAADIGGFTTDCDEARDAGYAALREAELPVGIKIFGKMTIGDPKGEGRMNPNGANGKGLEYFEADSQLPFQMIETYIAGASTVDCGL</sequence>
<reference evidence="3" key="1">
    <citation type="submission" date="2017-08" db="EMBL/GenBank/DDBJ databases">
        <authorList>
            <person name="Varghese N."/>
            <person name="Submissions S."/>
        </authorList>
    </citation>
    <scope>NUCLEOTIDE SEQUENCE [LARGE SCALE GENOMIC DNA]</scope>
    <source>
        <strain evidence="3">USBA17B2</strain>
    </source>
</reference>
<dbReference type="AlphaFoldDB" id="A0A285VJW2"/>
<accession>A0A285VJW2</accession>
<dbReference type="PROSITE" id="PS51318">
    <property type="entry name" value="TAT"/>
    <property type="match status" value="1"/>
</dbReference>
<dbReference type="EMBL" id="OBQK01000003">
    <property type="protein sequence ID" value="SOC54375.1"/>
    <property type="molecule type" value="Genomic_DNA"/>
</dbReference>
<organism evidence="2 3">
    <name type="scientific">Ornithinimicrobium cerasi</name>
    <dbReference type="NCBI Taxonomy" id="2248773"/>
    <lineage>
        <taxon>Bacteria</taxon>
        <taxon>Bacillati</taxon>
        <taxon>Actinomycetota</taxon>
        <taxon>Actinomycetes</taxon>
        <taxon>Micrococcales</taxon>
        <taxon>Ornithinimicrobiaceae</taxon>
        <taxon>Ornithinimicrobium</taxon>
    </lineage>
</organism>
<dbReference type="InterPro" id="IPR006311">
    <property type="entry name" value="TAT_signal"/>
</dbReference>
<proteinExistence type="predicted"/>
<dbReference type="RefSeq" id="WP_097187457.1">
    <property type="nucleotide sequence ID" value="NZ_OBQK01000003.1"/>
</dbReference>
<gene>
    <name evidence="2" type="ORF">SAMN05421879_10394</name>
</gene>